<dbReference type="PANTHER" id="PTHR48021:SF1">
    <property type="entry name" value="GH07001P-RELATED"/>
    <property type="match status" value="1"/>
</dbReference>
<evidence type="ECO:0000256" key="3">
    <source>
        <dbReference type="ARBA" id="ARBA00022989"/>
    </source>
</evidence>
<dbReference type="AlphaFoldDB" id="A0A0K2TYL1"/>
<evidence type="ECO:0000256" key="2">
    <source>
        <dbReference type="ARBA" id="ARBA00022692"/>
    </source>
</evidence>
<dbReference type="SUPFAM" id="SSF103473">
    <property type="entry name" value="MFS general substrate transporter"/>
    <property type="match status" value="1"/>
</dbReference>
<evidence type="ECO:0000259" key="6">
    <source>
        <dbReference type="PROSITE" id="PS50850"/>
    </source>
</evidence>
<evidence type="ECO:0000256" key="4">
    <source>
        <dbReference type="ARBA" id="ARBA00023136"/>
    </source>
</evidence>
<feature type="transmembrane region" description="Helical" evidence="5">
    <location>
        <begin position="79"/>
        <end position="100"/>
    </location>
</feature>
<dbReference type="InterPro" id="IPR020846">
    <property type="entry name" value="MFS_dom"/>
</dbReference>
<dbReference type="PANTHER" id="PTHR48021">
    <property type="match status" value="1"/>
</dbReference>
<feature type="non-terminal residue" evidence="7">
    <location>
        <position position="1"/>
    </location>
</feature>
<keyword evidence="4 5" id="KW-0472">Membrane</keyword>
<organism evidence="7">
    <name type="scientific">Lepeophtheirus salmonis</name>
    <name type="common">Salmon louse</name>
    <name type="synonym">Caligus salmonis</name>
    <dbReference type="NCBI Taxonomy" id="72036"/>
    <lineage>
        <taxon>Eukaryota</taxon>
        <taxon>Metazoa</taxon>
        <taxon>Ecdysozoa</taxon>
        <taxon>Arthropoda</taxon>
        <taxon>Crustacea</taxon>
        <taxon>Multicrustacea</taxon>
        <taxon>Hexanauplia</taxon>
        <taxon>Copepoda</taxon>
        <taxon>Siphonostomatoida</taxon>
        <taxon>Caligidae</taxon>
        <taxon>Lepeophtheirus</taxon>
    </lineage>
</organism>
<dbReference type="GO" id="GO:0022857">
    <property type="term" value="F:transmembrane transporter activity"/>
    <property type="evidence" value="ECO:0007669"/>
    <property type="project" value="InterPro"/>
</dbReference>
<accession>A0A0K2TYL1</accession>
<evidence type="ECO:0000256" key="5">
    <source>
        <dbReference type="SAM" id="Phobius"/>
    </source>
</evidence>
<dbReference type="Pfam" id="PF00083">
    <property type="entry name" value="Sugar_tr"/>
    <property type="match status" value="1"/>
</dbReference>
<reference evidence="7" key="1">
    <citation type="submission" date="2014-05" db="EMBL/GenBank/DDBJ databases">
        <authorList>
            <person name="Chronopoulou M."/>
        </authorList>
    </citation>
    <scope>NUCLEOTIDE SEQUENCE</scope>
    <source>
        <tissue evidence="7">Whole organism</tissue>
    </source>
</reference>
<evidence type="ECO:0000256" key="1">
    <source>
        <dbReference type="ARBA" id="ARBA00004141"/>
    </source>
</evidence>
<proteinExistence type="predicted"/>
<dbReference type="EMBL" id="HACA01013085">
    <property type="protein sequence ID" value="CDW30446.1"/>
    <property type="molecule type" value="Transcribed_RNA"/>
</dbReference>
<comment type="subcellular location">
    <subcellularLocation>
        <location evidence="1">Membrane</location>
        <topology evidence="1">Multi-pass membrane protein</topology>
    </subcellularLocation>
</comment>
<dbReference type="InterPro" id="IPR036259">
    <property type="entry name" value="MFS_trans_sf"/>
</dbReference>
<feature type="domain" description="Major facilitator superfamily (MFS) profile" evidence="6">
    <location>
        <begin position="1"/>
        <end position="104"/>
    </location>
</feature>
<sequence>VKYVLEENLIIPWIPAIGYLLTSYSFCSGYIQISYMCQGELLPSDVKSFGSGIVGFVDGLSMFVSAKLALTLLDTMGVSLYFGYCTLVLSICFIFAFFFLPETKGKTLQEIEKGFRK</sequence>
<protein>
    <submittedName>
        <fullName evidence="7">Facilitated trehalose transporter Tret1like [Bombyx mori]</fullName>
    </submittedName>
</protein>
<name>A0A0K2TYL1_LEPSM</name>
<dbReference type="InterPro" id="IPR005828">
    <property type="entry name" value="MFS_sugar_transport-like"/>
</dbReference>
<dbReference type="GO" id="GO:0016020">
    <property type="term" value="C:membrane"/>
    <property type="evidence" value="ECO:0007669"/>
    <property type="project" value="UniProtKB-SubCell"/>
</dbReference>
<keyword evidence="3 5" id="KW-1133">Transmembrane helix</keyword>
<dbReference type="InterPro" id="IPR050549">
    <property type="entry name" value="MFS_Trehalose_Transporter"/>
</dbReference>
<dbReference type="PROSITE" id="PS50850">
    <property type="entry name" value="MFS"/>
    <property type="match status" value="1"/>
</dbReference>
<dbReference type="Gene3D" id="1.20.1250.20">
    <property type="entry name" value="MFS general substrate transporter like domains"/>
    <property type="match status" value="1"/>
</dbReference>
<feature type="transmembrane region" description="Helical" evidence="5">
    <location>
        <begin position="52"/>
        <end position="73"/>
    </location>
</feature>
<evidence type="ECO:0000313" key="7">
    <source>
        <dbReference type="EMBL" id="CDW30446.1"/>
    </source>
</evidence>
<feature type="transmembrane region" description="Helical" evidence="5">
    <location>
        <begin position="12"/>
        <end position="31"/>
    </location>
</feature>
<keyword evidence="2 5" id="KW-0812">Transmembrane</keyword>